<evidence type="ECO:0000256" key="1">
    <source>
        <dbReference type="ARBA" id="ARBA00004141"/>
    </source>
</evidence>
<evidence type="ECO:0000313" key="8">
    <source>
        <dbReference type="Proteomes" id="UP001187221"/>
    </source>
</evidence>
<sequence length="184" mass="19660">MRYLASHAQLRASLMRWSLFTVPLIVGLGFLSGRLSGSGPDNPWFAALAKPAIFPPPVTFAIVWVALYIAMGVALAMVLSARGAPGRGVAVGIFAAQLLVNLAWSPIFFALHQIMAALVVIVVLVPLVALAAWLLWRVRPMAGALLLPYLAWVCFAALLTFQFWQLNPDAGVSAPAASTVRIAL</sequence>
<dbReference type="PANTHER" id="PTHR10057">
    <property type="entry name" value="PERIPHERAL-TYPE BENZODIAZEPINE RECEPTOR"/>
    <property type="match status" value="1"/>
</dbReference>
<keyword evidence="4 6" id="KW-1133">Transmembrane helix</keyword>
<comment type="similarity">
    <text evidence="2">Belongs to the TspO/BZRP family.</text>
</comment>
<organism evidence="7 8">
    <name type="scientific">Novosphingobium pituita</name>
    <dbReference type="NCBI Taxonomy" id="3056842"/>
    <lineage>
        <taxon>Bacteria</taxon>
        <taxon>Pseudomonadati</taxon>
        <taxon>Pseudomonadota</taxon>
        <taxon>Alphaproteobacteria</taxon>
        <taxon>Sphingomonadales</taxon>
        <taxon>Sphingomonadaceae</taxon>
        <taxon>Novosphingobium</taxon>
    </lineage>
</organism>
<evidence type="ECO:0000313" key="7">
    <source>
        <dbReference type="EMBL" id="GMM60686.1"/>
    </source>
</evidence>
<protein>
    <recommendedName>
        <fullName evidence="9">Tryptophan-rich sensory protein</fullName>
    </recommendedName>
</protein>
<comment type="caution">
    <text evidence="7">The sequence shown here is derived from an EMBL/GenBank/DDBJ whole genome shotgun (WGS) entry which is preliminary data.</text>
</comment>
<feature type="transmembrane region" description="Helical" evidence="6">
    <location>
        <begin position="114"/>
        <end position="136"/>
    </location>
</feature>
<gene>
    <name evidence="7" type="ORF">NUTIK01_14630</name>
</gene>
<keyword evidence="5 6" id="KW-0472">Membrane</keyword>
<dbReference type="InterPro" id="IPR038330">
    <property type="entry name" value="TspO/MBR-related_sf"/>
</dbReference>
<accession>A0ABQ6P994</accession>
<reference evidence="7 8" key="1">
    <citation type="submission" date="2023-06" db="EMBL/GenBank/DDBJ databases">
        <title>Draft genome sequence of Novosphingobium sp. strain IK01.</title>
        <authorList>
            <person name="Hatamoto M."/>
            <person name="Ikarashi T."/>
            <person name="Yamaguchi T."/>
        </authorList>
    </citation>
    <scope>NUCLEOTIDE SEQUENCE [LARGE SCALE GENOMIC DNA]</scope>
    <source>
        <strain evidence="7 8">IK01</strain>
    </source>
</reference>
<dbReference type="EMBL" id="BTFW01000001">
    <property type="protein sequence ID" value="GMM60686.1"/>
    <property type="molecule type" value="Genomic_DNA"/>
</dbReference>
<name>A0ABQ6P994_9SPHN</name>
<feature type="transmembrane region" description="Helical" evidence="6">
    <location>
        <begin position="59"/>
        <end position="81"/>
    </location>
</feature>
<proteinExistence type="inferred from homology"/>
<evidence type="ECO:0000256" key="6">
    <source>
        <dbReference type="SAM" id="Phobius"/>
    </source>
</evidence>
<feature type="transmembrane region" description="Helical" evidence="6">
    <location>
        <begin position="88"/>
        <end position="108"/>
    </location>
</feature>
<evidence type="ECO:0000256" key="4">
    <source>
        <dbReference type="ARBA" id="ARBA00022989"/>
    </source>
</evidence>
<keyword evidence="8" id="KW-1185">Reference proteome</keyword>
<evidence type="ECO:0008006" key="9">
    <source>
        <dbReference type="Google" id="ProtNLM"/>
    </source>
</evidence>
<dbReference type="InterPro" id="IPR004307">
    <property type="entry name" value="TspO_MBR"/>
</dbReference>
<dbReference type="Gene3D" id="1.20.1260.100">
    <property type="entry name" value="TspO/MBR protein"/>
    <property type="match status" value="1"/>
</dbReference>
<evidence type="ECO:0000256" key="2">
    <source>
        <dbReference type="ARBA" id="ARBA00007524"/>
    </source>
</evidence>
<evidence type="ECO:0000256" key="3">
    <source>
        <dbReference type="ARBA" id="ARBA00022692"/>
    </source>
</evidence>
<dbReference type="Proteomes" id="UP001187221">
    <property type="component" value="Unassembled WGS sequence"/>
</dbReference>
<dbReference type="PIRSF" id="PIRSF005859">
    <property type="entry name" value="PBR"/>
    <property type="match status" value="1"/>
</dbReference>
<dbReference type="RefSeq" id="WP_317974457.1">
    <property type="nucleotide sequence ID" value="NZ_BTFW01000001.1"/>
</dbReference>
<keyword evidence="3 6" id="KW-0812">Transmembrane</keyword>
<dbReference type="PANTHER" id="PTHR10057:SF16">
    <property type="entry name" value="PERIPHERAL-TYPE BENZODIAZEPINE RECEPTOR-RELATED"/>
    <property type="match status" value="1"/>
</dbReference>
<evidence type="ECO:0000256" key="5">
    <source>
        <dbReference type="ARBA" id="ARBA00023136"/>
    </source>
</evidence>
<comment type="subcellular location">
    <subcellularLocation>
        <location evidence="1">Membrane</location>
        <topology evidence="1">Multi-pass membrane protein</topology>
    </subcellularLocation>
</comment>
<dbReference type="CDD" id="cd15904">
    <property type="entry name" value="TSPO_MBR"/>
    <property type="match status" value="1"/>
</dbReference>
<dbReference type="Pfam" id="PF03073">
    <property type="entry name" value="TspO_MBR"/>
    <property type="match status" value="1"/>
</dbReference>
<feature type="transmembrane region" description="Helical" evidence="6">
    <location>
        <begin position="143"/>
        <end position="164"/>
    </location>
</feature>